<protein>
    <submittedName>
        <fullName evidence="2">Uncharacterized protein</fullName>
    </submittedName>
</protein>
<feature type="region of interest" description="Disordered" evidence="1">
    <location>
        <begin position="1"/>
        <end position="25"/>
    </location>
</feature>
<dbReference type="Proteomes" id="UP000598633">
    <property type="component" value="Unassembled WGS sequence"/>
</dbReference>
<evidence type="ECO:0000313" key="3">
    <source>
        <dbReference type="Proteomes" id="UP000598633"/>
    </source>
</evidence>
<feature type="compositionally biased region" description="Low complexity" evidence="1">
    <location>
        <begin position="13"/>
        <end position="25"/>
    </location>
</feature>
<gene>
    <name evidence="2" type="ORF">IFJ97_01575</name>
</gene>
<sequence>MSALVEGSGLDAVSTSTVSSGGRSPLCGQRAVTVGRGRVRAVAICDHSGASPHDQGIPAVILALR</sequence>
<proteinExistence type="predicted"/>
<accession>A0A8J7CEA1</accession>
<dbReference type="AlphaFoldDB" id="A0A8J7CEA1"/>
<evidence type="ECO:0000313" key="2">
    <source>
        <dbReference type="EMBL" id="MBD3870032.1"/>
    </source>
</evidence>
<reference evidence="2 3" key="1">
    <citation type="submission" date="2020-08" db="EMBL/GenBank/DDBJ databases">
        <title>Acidobacteriota in marine sediments use diverse sulfur dissimilation pathways.</title>
        <authorList>
            <person name="Wasmund K."/>
        </authorList>
    </citation>
    <scope>NUCLEOTIDE SEQUENCE [LARGE SCALE GENOMIC DNA]</scope>
    <source>
        <strain evidence="2">MAG AM3-A</strain>
    </source>
</reference>
<organism evidence="2 3">
    <name type="scientific">Candidatus Sulfomarinibacter kjeldsenii</name>
    <dbReference type="NCBI Taxonomy" id="2885994"/>
    <lineage>
        <taxon>Bacteria</taxon>
        <taxon>Pseudomonadati</taxon>
        <taxon>Acidobacteriota</taxon>
        <taxon>Thermoanaerobaculia</taxon>
        <taxon>Thermoanaerobaculales</taxon>
        <taxon>Candidatus Sulfomarinibacteraceae</taxon>
        <taxon>Candidatus Sulfomarinibacter</taxon>
    </lineage>
</organism>
<dbReference type="EMBL" id="JACXWA010000022">
    <property type="protein sequence ID" value="MBD3870032.1"/>
    <property type="molecule type" value="Genomic_DNA"/>
</dbReference>
<name>A0A8J7CEA1_9BACT</name>
<evidence type="ECO:0000256" key="1">
    <source>
        <dbReference type="SAM" id="MobiDB-lite"/>
    </source>
</evidence>
<comment type="caution">
    <text evidence="2">The sequence shown here is derived from an EMBL/GenBank/DDBJ whole genome shotgun (WGS) entry which is preliminary data.</text>
</comment>